<comment type="caution">
    <text evidence="1">The sequence shown here is derived from an EMBL/GenBank/DDBJ whole genome shotgun (WGS) entry which is preliminary data.</text>
</comment>
<accession>A0A931MEE3</accession>
<sequence>MRPAAEAEKILGIPSAVVSLPGFNMVGQLAAKAAGVPDTPVVEYPGAVGVDHAEIRDKIKNVLFERIVNALTKPVKPRVLGKATDWDSKKIVFEGTFEQVNAHFHEMDWSDGLPVVPPTLERVQEFLKYTDRNPDEVIAVLPQMNLRATAWNIAANGVMAGCKPQTMPILIAMVEALAEDKYNLDNIGTTWGIVPYVFLNGPIARELGFNNGQGLISRGANPSFGRALGLIIRNIGGYRPGKNQMGTFGYPINFCFAENDELNPWEPYHVEKGFDRNASTVSVSTTMNWGFQPSPYTRDDMSGAEVALKQLCRDALRKPAFALFAERGPVSFVNDITFVLSPPVAKVLADAGYSKDDIRKYICENTTVPRKYLEFELAYTMAEVHTIEEKIKLGTYPPEFDVGPDDPIRVMPGPEYIEILVAGDPGRNRIKTLDSGYTRVTTKEIKLPKNWADLPKS</sequence>
<name>A0A931MEE3_9BURK</name>
<dbReference type="EMBL" id="JADWYS010000001">
    <property type="protein sequence ID" value="MBG9386419.1"/>
    <property type="molecule type" value="Genomic_DNA"/>
</dbReference>
<proteinExistence type="predicted"/>
<organism evidence="1 2">
    <name type="scientific">Caenimonas aquaedulcis</name>
    <dbReference type="NCBI Taxonomy" id="2793270"/>
    <lineage>
        <taxon>Bacteria</taxon>
        <taxon>Pseudomonadati</taxon>
        <taxon>Pseudomonadota</taxon>
        <taxon>Betaproteobacteria</taxon>
        <taxon>Burkholderiales</taxon>
        <taxon>Comamonadaceae</taxon>
        <taxon>Caenimonas</taxon>
    </lineage>
</organism>
<evidence type="ECO:0000313" key="1">
    <source>
        <dbReference type="EMBL" id="MBG9386419.1"/>
    </source>
</evidence>
<keyword evidence="2" id="KW-1185">Reference proteome</keyword>
<dbReference type="Proteomes" id="UP000651050">
    <property type="component" value="Unassembled WGS sequence"/>
</dbReference>
<dbReference type="AlphaFoldDB" id="A0A931MEE3"/>
<protein>
    <submittedName>
        <fullName evidence="1">Uncharacterized protein</fullName>
    </submittedName>
</protein>
<reference evidence="1" key="1">
    <citation type="submission" date="2020-11" db="EMBL/GenBank/DDBJ databases">
        <title>Bacterial whole genome sequence for Caenimonas sp. DR4.4.</title>
        <authorList>
            <person name="Le V."/>
            <person name="Ko S.-R."/>
            <person name="Ahn C.-Y."/>
            <person name="Oh H.-M."/>
        </authorList>
    </citation>
    <scope>NUCLEOTIDE SEQUENCE</scope>
    <source>
        <strain evidence="1">DR4.4</strain>
    </source>
</reference>
<evidence type="ECO:0000313" key="2">
    <source>
        <dbReference type="Proteomes" id="UP000651050"/>
    </source>
</evidence>
<gene>
    <name evidence="1" type="ORF">I5803_00150</name>
</gene>